<feature type="region of interest" description="Disordered" evidence="1">
    <location>
        <begin position="41"/>
        <end position="64"/>
    </location>
</feature>
<feature type="compositionally biased region" description="Pro residues" evidence="1">
    <location>
        <begin position="45"/>
        <end position="61"/>
    </location>
</feature>
<dbReference type="InterPro" id="IPR005297">
    <property type="entry name" value="Lipoprotein_repeat"/>
</dbReference>
<evidence type="ECO:0000256" key="2">
    <source>
        <dbReference type="SAM" id="SignalP"/>
    </source>
</evidence>
<organism evidence="3 4">
    <name type="scientific">Pseudonocardia aurantiaca</name>
    <dbReference type="NCBI Taxonomy" id="75290"/>
    <lineage>
        <taxon>Bacteria</taxon>
        <taxon>Bacillati</taxon>
        <taxon>Actinomycetota</taxon>
        <taxon>Actinomycetes</taxon>
        <taxon>Pseudonocardiales</taxon>
        <taxon>Pseudonocardiaceae</taxon>
        <taxon>Pseudonocardia</taxon>
    </lineage>
</organism>
<name>A0ABW4FSF8_9PSEU</name>
<keyword evidence="4" id="KW-1185">Reference proteome</keyword>
<dbReference type="Proteomes" id="UP001597145">
    <property type="component" value="Unassembled WGS sequence"/>
</dbReference>
<evidence type="ECO:0000313" key="4">
    <source>
        <dbReference type="Proteomes" id="UP001597145"/>
    </source>
</evidence>
<keyword evidence="2" id="KW-0732">Signal</keyword>
<protein>
    <recommendedName>
        <fullName evidence="5">Lipoprotein with Yx(FWY)xxD motif</fullName>
    </recommendedName>
</protein>
<accession>A0ABW4FSF8</accession>
<dbReference type="PROSITE" id="PS51257">
    <property type="entry name" value="PROKAR_LIPOPROTEIN"/>
    <property type="match status" value="1"/>
</dbReference>
<dbReference type="RefSeq" id="WP_343987142.1">
    <property type="nucleotide sequence ID" value="NZ_BAAAJG010000027.1"/>
</dbReference>
<feature type="chain" id="PRO_5047502141" description="Lipoprotein with Yx(FWY)xxD motif" evidence="2">
    <location>
        <begin position="32"/>
        <end position="200"/>
    </location>
</feature>
<dbReference type="PANTHER" id="PTHR39335">
    <property type="entry name" value="BLL4220 PROTEIN"/>
    <property type="match status" value="1"/>
</dbReference>
<reference evidence="4" key="1">
    <citation type="journal article" date="2019" name="Int. J. Syst. Evol. Microbiol.">
        <title>The Global Catalogue of Microorganisms (GCM) 10K type strain sequencing project: providing services to taxonomists for standard genome sequencing and annotation.</title>
        <authorList>
            <consortium name="The Broad Institute Genomics Platform"/>
            <consortium name="The Broad Institute Genome Sequencing Center for Infectious Disease"/>
            <person name="Wu L."/>
            <person name="Ma J."/>
        </authorList>
    </citation>
    <scope>NUCLEOTIDE SEQUENCE [LARGE SCALE GENOMIC DNA]</scope>
    <source>
        <strain evidence="4">JCM 12165</strain>
    </source>
</reference>
<evidence type="ECO:0008006" key="5">
    <source>
        <dbReference type="Google" id="ProtNLM"/>
    </source>
</evidence>
<dbReference type="PANTHER" id="PTHR39335:SF1">
    <property type="entry name" value="BLL4220 PROTEIN"/>
    <property type="match status" value="1"/>
</dbReference>
<feature type="signal peptide" evidence="2">
    <location>
        <begin position="1"/>
        <end position="31"/>
    </location>
</feature>
<comment type="caution">
    <text evidence="3">The sequence shown here is derived from an EMBL/GenBank/DDBJ whole genome shotgun (WGS) entry which is preliminary data.</text>
</comment>
<proteinExistence type="predicted"/>
<dbReference type="EMBL" id="JBHUCP010000024">
    <property type="protein sequence ID" value="MFD1533255.1"/>
    <property type="molecule type" value="Genomic_DNA"/>
</dbReference>
<evidence type="ECO:0000256" key="1">
    <source>
        <dbReference type="SAM" id="MobiDB-lite"/>
    </source>
</evidence>
<dbReference type="Pfam" id="PF03640">
    <property type="entry name" value="Lipoprotein_15"/>
    <property type="match status" value="2"/>
</dbReference>
<sequence length="200" mass="20439">MGSWRHYRMHRSRILLLVAAVAAVLALAGCADDEGGDYSANPVPVLGPPPLPGETTPPAPAAPTVAPAAPVAAVPAAPPAGGVRLVARRTPDLGTVVADAQGFTLYRFDKDSSRPPASTCVDQCAANWPPVIVDPEGALDLQGVERSAVGMVQRPDGSSQLTIAGWPVYRYARDTTPGATGGQGVGGTWFAVTPVGGKAR</sequence>
<evidence type="ECO:0000313" key="3">
    <source>
        <dbReference type="EMBL" id="MFD1533255.1"/>
    </source>
</evidence>
<gene>
    <name evidence="3" type="ORF">ACFSCY_27910</name>
</gene>